<keyword evidence="3" id="KW-1185">Reference proteome</keyword>
<evidence type="ECO:0000313" key="3">
    <source>
        <dbReference type="Proteomes" id="UP001642360"/>
    </source>
</evidence>
<gene>
    <name evidence="2" type="ORF">ILEXP_LOCUS42974</name>
</gene>
<name>A0ABC8TUR5_9AQUA</name>
<dbReference type="AlphaFoldDB" id="A0ABC8TUR5"/>
<keyword evidence="1" id="KW-0732">Signal</keyword>
<comment type="caution">
    <text evidence="2">The sequence shown here is derived from an EMBL/GenBank/DDBJ whole genome shotgun (WGS) entry which is preliminary data.</text>
</comment>
<proteinExistence type="predicted"/>
<dbReference type="Proteomes" id="UP001642360">
    <property type="component" value="Unassembled WGS sequence"/>
</dbReference>
<organism evidence="2 3">
    <name type="scientific">Ilex paraguariensis</name>
    <name type="common">yerba mate</name>
    <dbReference type="NCBI Taxonomy" id="185542"/>
    <lineage>
        <taxon>Eukaryota</taxon>
        <taxon>Viridiplantae</taxon>
        <taxon>Streptophyta</taxon>
        <taxon>Embryophyta</taxon>
        <taxon>Tracheophyta</taxon>
        <taxon>Spermatophyta</taxon>
        <taxon>Magnoliopsida</taxon>
        <taxon>eudicotyledons</taxon>
        <taxon>Gunneridae</taxon>
        <taxon>Pentapetalae</taxon>
        <taxon>asterids</taxon>
        <taxon>campanulids</taxon>
        <taxon>Aquifoliales</taxon>
        <taxon>Aquifoliaceae</taxon>
        <taxon>Ilex</taxon>
    </lineage>
</organism>
<sequence>MSITNFCILLPRVSLTQSSPITCSVWVFSQASQGQVYRAINEGFIMKTMDGQQEYAKFAHIRRRRSTDF</sequence>
<reference evidence="2 3" key="1">
    <citation type="submission" date="2024-02" db="EMBL/GenBank/DDBJ databases">
        <authorList>
            <person name="Vignale AGUSTIN F."/>
            <person name="Sosa J E."/>
            <person name="Modenutti C."/>
        </authorList>
    </citation>
    <scope>NUCLEOTIDE SEQUENCE [LARGE SCALE GENOMIC DNA]</scope>
</reference>
<accession>A0ABC8TUR5</accession>
<feature type="signal peptide" evidence="1">
    <location>
        <begin position="1"/>
        <end position="18"/>
    </location>
</feature>
<evidence type="ECO:0008006" key="4">
    <source>
        <dbReference type="Google" id="ProtNLM"/>
    </source>
</evidence>
<feature type="chain" id="PRO_5044827369" description="Secreted protein" evidence="1">
    <location>
        <begin position="19"/>
        <end position="69"/>
    </location>
</feature>
<evidence type="ECO:0000313" key="2">
    <source>
        <dbReference type="EMBL" id="CAK9173236.1"/>
    </source>
</evidence>
<evidence type="ECO:0000256" key="1">
    <source>
        <dbReference type="SAM" id="SignalP"/>
    </source>
</evidence>
<dbReference type="EMBL" id="CAUOFW020006168">
    <property type="protein sequence ID" value="CAK9173236.1"/>
    <property type="molecule type" value="Genomic_DNA"/>
</dbReference>
<protein>
    <recommendedName>
        <fullName evidence="4">Secreted protein</fullName>
    </recommendedName>
</protein>